<proteinExistence type="predicted"/>
<dbReference type="AlphaFoldDB" id="A0A7R9NZL0"/>
<reference evidence="2" key="1">
    <citation type="submission" date="2020-11" db="EMBL/GenBank/DDBJ databases">
        <authorList>
            <person name="Tran Van P."/>
        </authorList>
    </citation>
    <scope>NUCLEOTIDE SEQUENCE</scope>
</reference>
<name>A0A7R9NZL0_9NEOP</name>
<organism evidence="2">
    <name type="scientific">Timema tahoe</name>
    <dbReference type="NCBI Taxonomy" id="61484"/>
    <lineage>
        <taxon>Eukaryota</taxon>
        <taxon>Metazoa</taxon>
        <taxon>Ecdysozoa</taxon>
        <taxon>Arthropoda</taxon>
        <taxon>Hexapoda</taxon>
        <taxon>Insecta</taxon>
        <taxon>Pterygota</taxon>
        <taxon>Neoptera</taxon>
        <taxon>Polyneoptera</taxon>
        <taxon>Phasmatodea</taxon>
        <taxon>Timematodea</taxon>
        <taxon>Timematoidea</taxon>
        <taxon>Timematidae</taxon>
        <taxon>Timema</taxon>
    </lineage>
</organism>
<gene>
    <name evidence="2" type="ORF">TTEB3V08_LOCUS9830</name>
</gene>
<accession>A0A7R9NZL0</accession>
<feature type="region of interest" description="Disordered" evidence="1">
    <location>
        <begin position="78"/>
        <end position="105"/>
    </location>
</feature>
<dbReference type="Gene3D" id="1.10.167.10">
    <property type="entry name" value="Regulator of G-protein Signalling 4, domain 2"/>
    <property type="match status" value="1"/>
</dbReference>
<dbReference type="EMBL" id="OE005372">
    <property type="protein sequence ID" value="CAD7461927.1"/>
    <property type="molecule type" value="Genomic_DNA"/>
</dbReference>
<sequence>MDSECKRDKESKLVVTRRHEIVEDARVRWEEQITESVQMIETECFKELNVFGPNNTTTLDLVLDAVPEPEKKGCFPFRRKKKQSARMRPVPISDQQLESTTRCDS</sequence>
<protein>
    <submittedName>
        <fullName evidence="2">Uncharacterized protein</fullName>
    </submittedName>
</protein>
<evidence type="ECO:0000313" key="2">
    <source>
        <dbReference type="EMBL" id="CAD7461927.1"/>
    </source>
</evidence>
<dbReference type="InterPro" id="IPR044926">
    <property type="entry name" value="RGS_subdomain_2"/>
</dbReference>
<evidence type="ECO:0000256" key="1">
    <source>
        <dbReference type="SAM" id="MobiDB-lite"/>
    </source>
</evidence>
<feature type="compositionally biased region" description="Polar residues" evidence="1">
    <location>
        <begin position="93"/>
        <end position="105"/>
    </location>
</feature>